<feature type="region of interest" description="Disordered" evidence="1">
    <location>
        <begin position="1"/>
        <end position="20"/>
    </location>
</feature>
<feature type="compositionally biased region" description="Basic and acidic residues" evidence="1">
    <location>
        <begin position="1"/>
        <end position="11"/>
    </location>
</feature>
<reference evidence="2" key="2">
    <citation type="submission" date="2020-11" db="EMBL/GenBank/DDBJ databases">
        <authorList>
            <person name="McCartney M.A."/>
            <person name="Auch B."/>
            <person name="Kono T."/>
            <person name="Mallez S."/>
            <person name="Becker A."/>
            <person name="Gohl D.M."/>
            <person name="Silverstein K.A.T."/>
            <person name="Koren S."/>
            <person name="Bechman K.B."/>
            <person name="Herman A."/>
            <person name="Abrahante J.E."/>
            <person name="Garbe J."/>
        </authorList>
    </citation>
    <scope>NUCLEOTIDE SEQUENCE</scope>
    <source>
        <strain evidence="2">Duluth1</strain>
        <tissue evidence="2">Whole animal</tissue>
    </source>
</reference>
<reference evidence="2" key="1">
    <citation type="journal article" date="2019" name="bioRxiv">
        <title>The Genome of the Zebra Mussel, Dreissena polymorpha: A Resource for Invasive Species Research.</title>
        <authorList>
            <person name="McCartney M.A."/>
            <person name="Auch B."/>
            <person name="Kono T."/>
            <person name="Mallez S."/>
            <person name="Zhang Y."/>
            <person name="Obille A."/>
            <person name="Becker A."/>
            <person name="Abrahante J.E."/>
            <person name="Garbe J."/>
            <person name="Badalamenti J.P."/>
            <person name="Herman A."/>
            <person name="Mangelson H."/>
            <person name="Liachko I."/>
            <person name="Sullivan S."/>
            <person name="Sone E.D."/>
            <person name="Koren S."/>
            <person name="Silverstein K.A.T."/>
            <person name="Beckman K.B."/>
            <person name="Gohl D.M."/>
        </authorList>
    </citation>
    <scope>NUCLEOTIDE SEQUENCE</scope>
    <source>
        <strain evidence="2">Duluth1</strain>
        <tissue evidence="2">Whole animal</tissue>
    </source>
</reference>
<keyword evidence="3" id="KW-1185">Reference proteome</keyword>
<protein>
    <submittedName>
        <fullName evidence="2">Uncharacterized protein</fullName>
    </submittedName>
</protein>
<evidence type="ECO:0000256" key="1">
    <source>
        <dbReference type="SAM" id="MobiDB-lite"/>
    </source>
</evidence>
<evidence type="ECO:0000313" key="2">
    <source>
        <dbReference type="EMBL" id="KAH3882928.1"/>
    </source>
</evidence>
<dbReference type="EMBL" id="JAIWYP010000001">
    <property type="protein sequence ID" value="KAH3882928.1"/>
    <property type="molecule type" value="Genomic_DNA"/>
</dbReference>
<sequence length="106" mass="12121">MLRDTNKEHRSPAPRLLPPESDLFLTMQEQHRPSDSQSISHTEKDLEDVVSKILKYAPDRKGGVGRRLEKNNNTLIVRGHIGKCSSDKLRENDVIVRVALLVILLW</sequence>
<organism evidence="2 3">
    <name type="scientific">Dreissena polymorpha</name>
    <name type="common">Zebra mussel</name>
    <name type="synonym">Mytilus polymorpha</name>
    <dbReference type="NCBI Taxonomy" id="45954"/>
    <lineage>
        <taxon>Eukaryota</taxon>
        <taxon>Metazoa</taxon>
        <taxon>Spiralia</taxon>
        <taxon>Lophotrochozoa</taxon>
        <taxon>Mollusca</taxon>
        <taxon>Bivalvia</taxon>
        <taxon>Autobranchia</taxon>
        <taxon>Heteroconchia</taxon>
        <taxon>Euheterodonta</taxon>
        <taxon>Imparidentia</taxon>
        <taxon>Neoheterodontei</taxon>
        <taxon>Myida</taxon>
        <taxon>Dreissenoidea</taxon>
        <taxon>Dreissenidae</taxon>
        <taxon>Dreissena</taxon>
    </lineage>
</organism>
<accession>A0A9D4RXV6</accession>
<proteinExistence type="predicted"/>
<dbReference type="AlphaFoldDB" id="A0A9D4RXV6"/>
<evidence type="ECO:0000313" key="3">
    <source>
        <dbReference type="Proteomes" id="UP000828390"/>
    </source>
</evidence>
<gene>
    <name evidence="2" type="ORF">DPMN_006875</name>
</gene>
<name>A0A9D4RXV6_DREPO</name>
<comment type="caution">
    <text evidence="2">The sequence shown here is derived from an EMBL/GenBank/DDBJ whole genome shotgun (WGS) entry which is preliminary data.</text>
</comment>
<dbReference type="Proteomes" id="UP000828390">
    <property type="component" value="Unassembled WGS sequence"/>
</dbReference>